<dbReference type="Gene3D" id="3.30.1330.120">
    <property type="entry name" value="2-methylcitrate dehydratase PrpD"/>
    <property type="match status" value="1"/>
</dbReference>
<evidence type="ECO:0000313" key="4">
    <source>
        <dbReference type="EMBL" id="NMG44164.1"/>
    </source>
</evidence>
<evidence type="ECO:0000259" key="2">
    <source>
        <dbReference type="Pfam" id="PF03972"/>
    </source>
</evidence>
<accession>A0ABX1PXI8</accession>
<evidence type="ECO:0000313" key="5">
    <source>
        <dbReference type="Proteomes" id="UP000623795"/>
    </source>
</evidence>
<dbReference type="Pfam" id="PF03972">
    <property type="entry name" value="MmgE_PrpD_N"/>
    <property type="match status" value="1"/>
</dbReference>
<feature type="domain" description="MmgE/PrpD N-terminal" evidence="2">
    <location>
        <begin position="3"/>
        <end position="235"/>
    </location>
</feature>
<gene>
    <name evidence="4" type="ORF">GPA22_10520</name>
</gene>
<dbReference type="Gene3D" id="1.10.4100.10">
    <property type="entry name" value="2-methylcitrate dehydratase PrpD"/>
    <property type="match status" value="1"/>
</dbReference>
<dbReference type="Proteomes" id="UP000623795">
    <property type="component" value="Unassembled WGS sequence"/>
</dbReference>
<comment type="similarity">
    <text evidence="1">Belongs to the PrpD family.</text>
</comment>
<dbReference type="PANTHER" id="PTHR16943:SF8">
    <property type="entry name" value="2-METHYLCITRATE DEHYDRATASE"/>
    <property type="match status" value="1"/>
</dbReference>
<sequence length="464" mass="49959">MSLYSFVKDFHFEQAPLATRQLVLISLLDILGVAAGARNNQTSSILRQYAIEHYPGATVASRILFDGHRVHPLGAAWAGGFCVDSLDAHEGHFTSKGHAGATVVPALLALADAYREQGHAISGEEFLSALCIAYETGLRAGAALMATAPEYHASGAFSGVGVVCGGARLLGLDEHTFRHALGIAEYFGPRCPMMRLVDHPSMLRDAHGAGAYAGINALLLARAGVTGAPAETVERSDVAPYWHDLGERWEIDAQYFKPWPVCRWAQPALTAMEALRREHPDIRAENIERIRVETFHESMRLQGHAPANADEAQYALAFPLAALICRGQVGPDEVTGEAIHAPDIRALSARIEIVEADDLSERFPEEILSRVHLRLKDGRELSSVTTAAKGDPATRMSGEEFREKFHRMARGALPEAQSKAIERQVAELAASASCASLFDLILSRTDGSKAGPGSESATTETALG</sequence>
<proteinExistence type="inferred from homology"/>
<dbReference type="InterPro" id="IPR045337">
    <property type="entry name" value="MmgE_PrpD_C"/>
</dbReference>
<dbReference type="InterPro" id="IPR045336">
    <property type="entry name" value="MmgE_PrpD_N"/>
</dbReference>
<dbReference type="InterPro" id="IPR036148">
    <property type="entry name" value="MmgE/PrpD_sf"/>
</dbReference>
<evidence type="ECO:0000259" key="3">
    <source>
        <dbReference type="Pfam" id="PF19305"/>
    </source>
</evidence>
<dbReference type="InterPro" id="IPR005656">
    <property type="entry name" value="MmgE_PrpD"/>
</dbReference>
<organism evidence="4 5">
    <name type="scientific">Aromatoleum toluvorans</name>
    <dbReference type="NCBI Taxonomy" id="92002"/>
    <lineage>
        <taxon>Bacteria</taxon>
        <taxon>Pseudomonadati</taxon>
        <taxon>Pseudomonadota</taxon>
        <taxon>Betaproteobacteria</taxon>
        <taxon>Rhodocyclales</taxon>
        <taxon>Rhodocyclaceae</taxon>
        <taxon>Aromatoleum</taxon>
    </lineage>
</organism>
<reference evidence="4 5" key="1">
    <citation type="submission" date="2019-12" db="EMBL/GenBank/DDBJ databases">
        <title>Comparative genomics gives insights into the taxonomy of the Azoarcus-Aromatoleum group and reveals separate origins of nif in the plant-associated Azoarcus and non-plant-associated Aromatoleum sub-groups.</title>
        <authorList>
            <person name="Lafos M."/>
            <person name="Maluk M."/>
            <person name="Batista M."/>
            <person name="Junghare M."/>
            <person name="Carmona M."/>
            <person name="Faoro H."/>
            <person name="Cruz L.M."/>
            <person name="Battistoni F."/>
            <person name="De Souza E."/>
            <person name="Pedrosa F."/>
            <person name="Chen W.-M."/>
            <person name="Poole P.S."/>
            <person name="Dixon R.A."/>
            <person name="James E.K."/>
        </authorList>
    </citation>
    <scope>NUCLEOTIDE SEQUENCE [LARGE SCALE GENOMIC DNA]</scope>
    <source>
        <strain evidence="4 5">Td21</strain>
    </source>
</reference>
<dbReference type="PANTHER" id="PTHR16943">
    <property type="entry name" value="2-METHYLCITRATE DEHYDRATASE-RELATED"/>
    <property type="match status" value="1"/>
</dbReference>
<dbReference type="InterPro" id="IPR042183">
    <property type="entry name" value="MmgE/PrpD_sf_1"/>
</dbReference>
<name>A0ABX1PXI8_9RHOO</name>
<dbReference type="SUPFAM" id="SSF103378">
    <property type="entry name" value="2-methylcitrate dehydratase PrpD"/>
    <property type="match status" value="1"/>
</dbReference>
<keyword evidence="5" id="KW-1185">Reference proteome</keyword>
<comment type="caution">
    <text evidence="4">The sequence shown here is derived from an EMBL/GenBank/DDBJ whole genome shotgun (WGS) entry which is preliminary data.</text>
</comment>
<feature type="domain" description="MmgE/PrpD C-terminal" evidence="3">
    <location>
        <begin position="259"/>
        <end position="425"/>
    </location>
</feature>
<protein>
    <submittedName>
        <fullName evidence="4">MmgE/PrpD family protein</fullName>
    </submittedName>
</protein>
<dbReference type="InterPro" id="IPR042188">
    <property type="entry name" value="MmgE/PrpD_sf_2"/>
</dbReference>
<dbReference type="RefSeq" id="WP_169256030.1">
    <property type="nucleotide sequence ID" value="NZ_WTVN01000013.1"/>
</dbReference>
<dbReference type="EMBL" id="WTVN01000013">
    <property type="protein sequence ID" value="NMG44164.1"/>
    <property type="molecule type" value="Genomic_DNA"/>
</dbReference>
<dbReference type="Pfam" id="PF19305">
    <property type="entry name" value="MmgE_PrpD_C"/>
    <property type="match status" value="1"/>
</dbReference>
<evidence type="ECO:0000256" key="1">
    <source>
        <dbReference type="ARBA" id="ARBA00006174"/>
    </source>
</evidence>